<organism evidence="2">
    <name type="scientific">Cupriavidus pinatubonensis (strain JMP 134 / LMG 1197)</name>
    <name type="common">Cupriavidus necator (strain JMP 134)</name>
    <dbReference type="NCBI Taxonomy" id="264198"/>
    <lineage>
        <taxon>Bacteria</taxon>
        <taxon>Pseudomonadati</taxon>
        <taxon>Pseudomonadota</taxon>
        <taxon>Betaproteobacteria</taxon>
        <taxon>Burkholderiales</taxon>
        <taxon>Burkholderiaceae</taxon>
        <taxon>Cupriavidus</taxon>
    </lineage>
</organism>
<dbReference type="InterPro" id="IPR050483">
    <property type="entry name" value="CoA-transferase_III_domain"/>
</dbReference>
<sequence length="411" mass="43563">MIALQGIRVLDLSKVLAGPLCGQYLGELGAEVIKVEPVGSGDDTRAWLPQEQGQSATFLAVNHNKRSIAVDLKTAEGRKIVHALAAKSDVVLQGFGSGAAARLGVDYDTLSALNPALIYCEISGYGRTGPLGQEPGYDVMLQAFSGMVSTMGEPGGRLARASFSPVDLGTGMHAFSGVLAALIERQKTGRGMQLEVSLLDTAMGFMGYLAQNYWCSGKVPRPMGTAHPAMAPYQVFEASDGPVMIGIGNDAQWRRFCPVAALQAYVDDPRFATNADRVAHFDEVVALVQARIATQPVAFWLDALRNAGVACAPIHTLDQALAHPQLAARGLIVESKHPVLGKVRNMGLPIRFQGEDRIAHRAPPLLGEHTGELLRQAGYDNDAIAALHASGVVATTGHTESNTPTQQRAAA</sequence>
<dbReference type="PANTHER" id="PTHR48207">
    <property type="entry name" value="SUCCINATE--HYDROXYMETHYLGLUTARATE COA-TRANSFERASE"/>
    <property type="match status" value="1"/>
</dbReference>
<dbReference type="EMBL" id="CP000090">
    <property type="protein sequence ID" value="AAZ62447.1"/>
    <property type="molecule type" value="Genomic_DNA"/>
</dbReference>
<dbReference type="SUPFAM" id="SSF89796">
    <property type="entry name" value="CoA-transferase family III (CaiB/BaiF)"/>
    <property type="match status" value="1"/>
</dbReference>
<dbReference type="Pfam" id="PF02515">
    <property type="entry name" value="CoA_transf_3"/>
    <property type="match status" value="1"/>
</dbReference>
<dbReference type="eggNOG" id="COG1804">
    <property type="taxonomic scope" value="Bacteria"/>
</dbReference>
<gene>
    <name evidence="2" type="ordered locus">Reut_A3087</name>
</gene>
<reference evidence="2" key="1">
    <citation type="submission" date="2005-08" db="EMBL/GenBank/DDBJ databases">
        <title>Complete sequence of Chromosome1 of Ralstonia eutropha JMP134.</title>
        <authorList>
            <person name="Copeland A."/>
            <person name="Lucas S."/>
            <person name="Lapidus A."/>
            <person name="Barry K."/>
            <person name="Detter J.C."/>
            <person name="Glavina T."/>
            <person name="Hammon N."/>
            <person name="Israni S."/>
            <person name="Pitluck S."/>
            <person name="Goltsman E."/>
            <person name="Martinez M."/>
            <person name="Schmutz J."/>
            <person name="Larimer F."/>
            <person name="Land M."/>
            <person name="Lykidis A."/>
            <person name="Richardson P."/>
        </authorList>
    </citation>
    <scope>NUCLEOTIDE SEQUENCE</scope>
    <source>
        <strain evidence="2">JMP134</strain>
    </source>
</reference>
<protein>
    <submittedName>
        <fullName evidence="2">L-carnitine dehydratase/bile acid-inducible protein F</fullName>
        <ecNumber evidence="2">2.8.3.16</ecNumber>
    </submittedName>
</protein>
<dbReference type="Gene3D" id="3.30.1540.10">
    <property type="entry name" value="formyl-coa transferase, domain 3"/>
    <property type="match status" value="1"/>
</dbReference>
<evidence type="ECO:0000256" key="1">
    <source>
        <dbReference type="ARBA" id="ARBA00022679"/>
    </source>
</evidence>
<name>Q46WN6_CUPPJ</name>
<dbReference type="GO" id="GO:0033608">
    <property type="term" value="F:formyl-CoA transferase activity"/>
    <property type="evidence" value="ECO:0007669"/>
    <property type="project" value="UniProtKB-EC"/>
</dbReference>
<evidence type="ECO:0000313" key="2">
    <source>
        <dbReference type="EMBL" id="AAZ62447.1"/>
    </source>
</evidence>
<dbReference type="KEGG" id="reu:Reut_A3087"/>
<dbReference type="InterPro" id="IPR003673">
    <property type="entry name" value="CoA-Trfase_fam_III"/>
</dbReference>
<dbReference type="PANTHER" id="PTHR48207:SF3">
    <property type="entry name" value="SUCCINATE--HYDROXYMETHYLGLUTARATE COA-TRANSFERASE"/>
    <property type="match status" value="1"/>
</dbReference>
<dbReference type="HOGENOM" id="CLU_033975_0_0_4"/>
<dbReference type="AlphaFoldDB" id="Q46WN6"/>
<dbReference type="InterPro" id="IPR023606">
    <property type="entry name" value="CoA-Trfase_III_dom_1_sf"/>
</dbReference>
<keyword evidence="1 2" id="KW-0808">Transferase</keyword>
<dbReference type="OrthoDB" id="5294844at2"/>
<proteinExistence type="predicted"/>
<dbReference type="Gene3D" id="3.40.50.10540">
    <property type="entry name" value="Crotonobetainyl-coa:carnitine coa-transferase, domain 1"/>
    <property type="match status" value="1"/>
</dbReference>
<dbReference type="STRING" id="264198.Reut_A3087"/>
<dbReference type="InterPro" id="IPR044855">
    <property type="entry name" value="CoA-Trfase_III_dom3_sf"/>
</dbReference>
<dbReference type="EC" id="2.8.3.16" evidence="2"/>
<accession>Q46WN6</accession>